<reference evidence="1" key="2">
    <citation type="submission" date="2020-11" db="EMBL/GenBank/DDBJ databases">
        <authorList>
            <person name="McCartney M.A."/>
            <person name="Auch B."/>
            <person name="Kono T."/>
            <person name="Mallez S."/>
            <person name="Becker A."/>
            <person name="Gohl D.M."/>
            <person name="Silverstein K.A.T."/>
            <person name="Koren S."/>
            <person name="Bechman K.B."/>
            <person name="Herman A."/>
            <person name="Abrahante J.E."/>
            <person name="Garbe J."/>
        </authorList>
    </citation>
    <scope>NUCLEOTIDE SEQUENCE</scope>
    <source>
        <strain evidence="1">Duluth1</strain>
        <tissue evidence="1">Whole animal</tissue>
    </source>
</reference>
<sequence length="279" mass="32586">MTGAICSAVFVKCDKYFLFDFHSHGPDGLSPPDGKAALATFNNLEDLVLFLYSMYTSMHINITGETELLPVGLYCETDHDCCETYVEDPSKDYMYTNDDIGVVKAHSTWTVGEKNVNKSSVSKQRMSHQTENNTLCNEERFPHICTKDNSATLISKYFNDQKQRHGIHKQTKNIERKAYLSLYKQRQRQSDKFRLKENESRKNFKSLAPNKFIERKRTWNSMRKARQNADFIGKERDAKRTFRQSPTIQLIEKERLLNSKRKARQTEEFQTKERVAKNI</sequence>
<protein>
    <submittedName>
        <fullName evidence="1">Uncharacterized protein</fullName>
    </submittedName>
</protein>
<keyword evidence="2" id="KW-1185">Reference proteome</keyword>
<accession>A0A9D4MAX3</accession>
<dbReference type="Proteomes" id="UP000828390">
    <property type="component" value="Unassembled WGS sequence"/>
</dbReference>
<dbReference type="EMBL" id="JAIWYP010000002">
    <property type="protein sequence ID" value="KAH3873323.1"/>
    <property type="molecule type" value="Genomic_DNA"/>
</dbReference>
<gene>
    <name evidence="1" type="ORF">DPMN_036556</name>
</gene>
<reference evidence="1" key="1">
    <citation type="journal article" date="2019" name="bioRxiv">
        <title>The Genome of the Zebra Mussel, Dreissena polymorpha: A Resource for Invasive Species Research.</title>
        <authorList>
            <person name="McCartney M.A."/>
            <person name="Auch B."/>
            <person name="Kono T."/>
            <person name="Mallez S."/>
            <person name="Zhang Y."/>
            <person name="Obille A."/>
            <person name="Becker A."/>
            <person name="Abrahante J.E."/>
            <person name="Garbe J."/>
            <person name="Badalamenti J.P."/>
            <person name="Herman A."/>
            <person name="Mangelson H."/>
            <person name="Liachko I."/>
            <person name="Sullivan S."/>
            <person name="Sone E.D."/>
            <person name="Koren S."/>
            <person name="Silverstein K.A.T."/>
            <person name="Beckman K.B."/>
            <person name="Gohl D.M."/>
        </authorList>
    </citation>
    <scope>NUCLEOTIDE SEQUENCE</scope>
    <source>
        <strain evidence="1">Duluth1</strain>
        <tissue evidence="1">Whole animal</tissue>
    </source>
</reference>
<dbReference type="AlphaFoldDB" id="A0A9D4MAX3"/>
<name>A0A9D4MAX3_DREPO</name>
<comment type="caution">
    <text evidence="1">The sequence shown here is derived from an EMBL/GenBank/DDBJ whole genome shotgun (WGS) entry which is preliminary data.</text>
</comment>
<evidence type="ECO:0000313" key="2">
    <source>
        <dbReference type="Proteomes" id="UP000828390"/>
    </source>
</evidence>
<organism evidence="1 2">
    <name type="scientific">Dreissena polymorpha</name>
    <name type="common">Zebra mussel</name>
    <name type="synonym">Mytilus polymorpha</name>
    <dbReference type="NCBI Taxonomy" id="45954"/>
    <lineage>
        <taxon>Eukaryota</taxon>
        <taxon>Metazoa</taxon>
        <taxon>Spiralia</taxon>
        <taxon>Lophotrochozoa</taxon>
        <taxon>Mollusca</taxon>
        <taxon>Bivalvia</taxon>
        <taxon>Autobranchia</taxon>
        <taxon>Heteroconchia</taxon>
        <taxon>Euheterodonta</taxon>
        <taxon>Imparidentia</taxon>
        <taxon>Neoheterodontei</taxon>
        <taxon>Myida</taxon>
        <taxon>Dreissenoidea</taxon>
        <taxon>Dreissenidae</taxon>
        <taxon>Dreissena</taxon>
    </lineage>
</organism>
<proteinExistence type="predicted"/>
<evidence type="ECO:0000313" key="1">
    <source>
        <dbReference type="EMBL" id="KAH3873323.1"/>
    </source>
</evidence>